<gene>
    <name evidence="3" type="ORF">SAMN05444373_100184</name>
</gene>
<dbReference type="SUPFAM" id="SSF103039">
    <property type="entry name" value="CheC-like"/>
    <property type="match status" value="1"/>
</dbReference>
<name>A0A1M6ALP4_9FIRM</name>
<dbReference type="Proteomes" id="UP000324781">
    <property type="component" value="Unassembled WGS sequence"/>
</dbReference>
<evidence type="ECO:0000259" key="2">
    <source>
        <dbReference type="Pfam" id="PF13690"/>
    </source>
</evidence>
<dbReference type="GO" id="GO:0006935">
    <property type="term" value="P:chemotaxis"/>
    <property type="evidence" value="ECO:0007669"/>
    <property type="project" value="UniProtKB-KW"/>
</dbReference>
<dbReference type="PANTHER" id="PTHR39452">
    <property type="entry name" value="CHEY-P PHOSPHATASE CHEX"/>
    <property type="match status" value="1"/>
</dbReference>
<dbReference type="RefSeq" id="WP_149677359.1">
    <property type="nucleotide sequence ID" value="NZ_DAONMB010000016.1"/>
</dbReference>
<dbReference type="AlphaFoldDB" id="A0A1M6ALP4"/>
<organism evidence="3 4">
    <name type="scientific">Thermoclostridium caenicola</name>
    <dbReference type="NCBI Taxonomy" id="659425"/>
    <lineage>
        <taxon>Bacteria</taxon>
        <taxon>Bacillati</taxon>
        <taxon>Bacillota</taxon>
        <taxon>Clostridia</taxon>
        <taxon>Eubacteriales</taxon>
        <taxon>Oscillospiraceae</taxon>
        <taxon>Thermoclostridium</taxon>
    </lineage>
</organism>
<evidence type="ECO:0000313" key="3">
    <source>
        <dbReference type="EMBL" id="SHI37386.1"/>
    </source>
</evidence>
<evidence type="ECO:0000256" key="1">
    <source>
        <dbReference type="ARBA" id="ARBA00022500"/>
    </source>
</evidence>
<dbReference type="OrthoDB" id="9788100at2"/>
<dbReference type="Pfam" id="PF13690">
    <property type="entry name" value="CheX"/>
    <property type="match status" value="1"/>
</dbReference>
<dbReference type="CDD" id="cd17906">
    <property type="entry name" value="CheX"/>
    <property type="match status" value="1"/>
</dbReference>
<protein>
    <submittedName>
        <fullName evidence="3">Chemotaxis protein CheX</fullName>
    </submittedName>
</protein>
<reference evidence="3 4" key="1">
    <citation type="submission" date="2016-11" db="EMBL/GenBank/DDBJ databases">
        <authorList>
            <person name="Varghese N."/>
            <person name="Submissions S."/>
        </authorList>
    </citation>
    <scope>NUCLEOTIDE SEQUENCE [LARGE SCALE GENOMIC DNA]</scope>
    <source>
        <strain evidence="3 4">DSM 19027</strain>
    </source>
</reference>
<dbReference type="InterPro" id="IPR028051">
    <property type="entry name" value="CheX-like_dom"/>
</dbReference>
<keyword evidence="4" id="KW-1185">Reference proteome</keyword>
<dbReference type="PANTHER" id="PTHR39452:SF1">
    <property type="entry name" value="CHEY-P PHOSPHATASE CHEX"/>
    <property type="match status" value="1"/>
</dbReference>
<keyword evidence="1" id="KW-0145">Chemotaxis</keyword>
<dbReference type="InterPro" id="IPR038756">
    <property type="entry name" value="CheX-like"/>
</dbReference>
<evidence type="ECO:0000313" key="4">
    <source>
        <dbReference type="Proteomes" id="UP000324781"/>
    </source>
</evidence>
<accession>A0A1M6ALP4</accession>
<dbReference type="EMBL" id="FQZP01000001">
    <property type="protein sequence ID" value="SHI37386.1"/>
    <property type="molecule type" value="Genomic_DNA"/>
</dbReference>
<dbReference type="Gene3D" id="3.40.1550.10">
    <property type="entry name" value="CheC-like"/>
    <property type="match status" value="1"/>
</dbReference>
<feature type="domain" description="Chemotaxis phosphatase CheX-like" evidence="2">
    <location>
        <begin position="43"/>
        <end position="134"/>
    </location>
</feature>
<sequence>MMDKLYKAFVDATSHVFQLMLNIPEISAHPEKTLKCDEAVDIAIGIVGDLQGEVVYRFPVATSLNMVKIMSGMEFDAVDVFVTSAISEVANIISGNVLTALSGGDLRCDILPPVQQKPDEGKAYEIESSCCICTAIGEICLEIRLNRASHMLH</sequence>
<proteinExistence type="predicted"/>
<dbReference type="InterPro" id="IPR028976">
    <property type="entry name" value="CheC-like_sf"/>
</dbReference>